<evidence type="ECO:0000313" key="2">
    <source>
        <dbReference type="Proteomes" id="UP000034855"/>
    </source>
</evidence>
<sequence>MLPNNKKADSWRKTLKLISHCPVCGKDYKAEAGKRFDLTKSCRVASIETRRKNESDARFVHFTCNHCQSHFMAMVMVMPKGTSTVGMVTDLSLKDVEKLHKMLPISVDEAIEAHTMINSPDFNSKLI</sequence>
<gene>
    <name evidence="1" type="ORF">UT67_C0004G0005</name>
</gene>
<dbReference type="AlphaFoldDB" id="A0A0G0QCF6"/>
<proteinExistence type="predicted"/>
<protein>
    <submittedName>
        <fullName evidence="1">Uncharacterized protein</fullName>
    </submittedName>
</protein>
<organism evidence="1 2">
    <name type="scientific">Candidatus Magasanikbacteria bacterium GW2011_GWA2_40_10</name>
    <dbReference type="NCBI Taxonomy" id="1619037"/>
    <lineage>
        <taxon>Bacteria</taxon>
        <taxon>Candidatus Magasanikiibacteriota</taxon>
    </lineage>
</organism>
<dbReference type="Proteomes" id="UP000034855">
    <property type="component" value="Unassembled WGS sequence"/>
</dbReference>
<evidence type="ECO:0000313" key="1">
    <source>
        <dbReference type="EMBL" id="KKR35016.1"/>
    </source>
</evidence>
<comment type="caution">
    <text evidence="1">The sequence shown here is derived from an EMBL/GenBank/DDBJ whole genome shotgun (WGS) entry which is preliminary data.</text>
</comment>
<name>A0A0G0QCF6_9BACT</name>
<dbReference type="EMBL" id="LBXR01000004">
    <property type="protein sequence ID" value="KKR35016.1"/>
    <property type="molecule type" value="Genomic_DNA"/>
</dbReference>
<dbReference type="STRING" id="1619037.UT67_C0004G0005"/>
<accession>A0A0G0QCF6</accession>
<reference evidence="1 2" key="1">
    <citation type="journal article" date="2015" name="Nature">
        <title>rRNA introns, odd ribosomes, and small enigmatic genomes across a large radiation of phyla.</title>
        <authorList>
            <person name="Brown C.T."/>
            <person name="Hug L.A."/>
            <person name="Thomas B.C."/>
            <person name="Sharon I."/>
            <person name="Castelle C.J."/>
            <person name="Singh A."/>
            <person name="Wilkins M.J."/>
            <person name="Williams K.H."/>
            <person name="Banfield J.F."/>
        </authorList>
    </citation>
    <scope>NUCLEOTIDE SEQUENCE [LARGE SCALE GENOMIC DNA]</scope>
</reference>